<dbReference type="AlphaFoldDB" id="A0A2U2B7L2"/>
<sequence>MAFLNELDDLLRQQFDINKPFLAFDDKVVCHTYAFSSEMKNEFSSHTEKNKKIGDGELVAQNDRNGDFRYAVFSPAGGGDRERAIILLHGLNERSWDKYLTWAYNLTNLTRKPVVLFPLANHINRSPEWWSFPRKMADVVKKRQNFYGKIPNSSFVNAALSSRIDHCPQVFMSSGLQSISDIVKLTGSIRSGKHSLFRRGAEVDFFAYSIGALVTEVLLMANPMKLYSRSKAFFFCGGSTFDQMDGRSRSILDNRAFSSLREFVTKSDFFNLISLLPKGIIPYGNALIQSFSSLVTLNKWQDNYKSALDLLSGRVYAIGLKLDKVIPADAIYNTISMGGFFNNFSLSDFDFKHSHENPFPIRDSSVSGNVDEAFCNIFSRASGFLRGTGE</sequence>
<evidence type="ECO:0008006" key="3">
    <source>
        <dbReference type="Google" id="ProtNLM"/>
    </source>
</evidence>
<dbReference type="Pfam" id="PF19519">
    <property type="entry name" value="DUF6051"/>
    <property type="match status" value="1"/>
</dbReference>
<dbReference type="EMBL" id="QEWP01000009">
    <property type="protein sequence ID" value="PWD99071.1"/>
    <property type="molecule type" value="Genomic_DNA"/>
</dbReference>
<dbReference type="RefSeq" id="WP_109264810.1">
    <property type="nucleotide sequence ID" value="NZ_QEWP01000009.1"/>
</dbReference>
<proteinExistence type="predicted"/>
<name>A0A2U2B7L2_9BACT</name>
<protein>
    <recommendedName>
        <fullName evidence="3">Alpha/beta hydrolase</fullName>
    </recommendedName>
</protein>
<dbReference type="OrthoDB" id="5521540at2"/>
<dbReference type="Proteomes" id="UP000244956">
    <property type="component" value="Unassembled WGS sequence"/>
</dbReference>
<reference evidence="1 2" key="1">
    <citation type="submission" date="2018-05" db="EMBL/GenBank/DDBJ databases">
        <title>Marinilabilia rubrum sp. nov., isolated from saltern sediment.</title>
        <authorList>
            <person name="Zhang R."/>
        </authorList>
    </citation>
    <scope>NUCLEOTIDE SEQUENCE [LARGE SCALE GENOMIC DNA]</scope>
    <source>
        <strain evidence="1 2">WTE16</strain>
    </source>
</reference>
<evidence type="ECO:0000313" key="2">
    <source>
        <dbReference type="Proteomes" id="UP000244956"/>
    </source>
</evidence>
<comment type="caution">
    <text evidence="1">The sequence shown here is derived from an EMBL/GenBank/DDBJ whole genome shotgun (WGS) entry which is preliminary data.</text>
</comment>
<organism evidence="1 2">
    <name type="scientific">Marinilabilia rubra</name>
    <dbReference type="NCBI Taxonomy" id="2162893"/>
    <lineage>
        <taxon>Bacteria</taxon>
        <taxon>Pseudomonadati</taxon>
        <taxon>Bacteroidota</taxon>
        <taxon>Bacteroidia</taxon>
        <taxon>Marinilabiliales</taxon>
        <taxon>Marinilabiliaceae</taxon>
        <taxon>Marinilabilia</taxon>
    </lineage>
</organism>
<gene>
    <name evidence="1" type="ORF">DDZ16_12495</name>
</gene>
<accession>A0A2U2B7L2</accession>
<evidence type="ECO:0000313" key="1">
    <source>
        <dbReference type="EMBL" id="PWD99071.1"/>
    </source>
</evidence>
<dbReference type="InterPro" id="IPR046114">
    <property type="entry name" value="DUF6051"/>
</dbReference>
<keyword evidence="2" id="KW-1185">Reference proteome</keyword>